<dbReference type="VEuPathDB" id="FungiDB:RhiirA1_345463"/>
<dbReference type="InterPro" id="IPR011009">
    <property type="entry name" value="Kinase-like_dom_sf"/>
</dbReference>
<proteinExistence type="predicted"/>
<evidence type="ECO:0000313" key="3">
    <source>
        <dbReference type="Proteomes" id="UP000232688"/>
    </source>
</evidence>
<sequence length="183" mass="21381">MPYVAPEILKGKPYTQAADIYSFGMIMYFVGTGQQPFSDCAHDQYLALNICNGIRPEINEPEIPKCYGELMKKCWDSNPDNRPEIAEILELIDLYFCSYKYDKFAFKRIVKIKKEQQHFGIEKQFKAAEEYRKLHLTPSDESKRLTTHPQAFYTSRLLNPFTKDLPKDDNMENNSVEVIDFTK</sequence>
<protein>
    <submittedName>
        <fullName evidence="2">Kinase-like protein</fullName>
    </submittedName>
</protein>
<feature type="domain" description="Protein kinase" evidence="1">
    <location>
        <begin position="1"/>
        <end position="96"/>
    </location>
</feature>
<comment type="caution">
    <text evidence="2">The sequence shown here is derived from an EMBL/GenBank/DDBJ whole genome shotgun (WGS) entry which is preliminary data.</text>
</comment>
<evidence type="ECO:0000259" key="1">
    <source>
        <dbReference type="PROSITE" id="PS50011"/>
    </source>
</evidence>
<dbReference type="AlphaFoldDB" id="A0A2N0RMI3"/>
<organism evidence="2 3">
    <name type="scientific">Rhizophagus irregularis</name>
    <dbReference type="NCBI Taxonomy" id="588596"/>
    <lineage>
        <taxon>Eukaryota</taxon>
        <taxon>Fungi</taxon>
        <taxon>Fungi incertae sedis</taxon>
        <taxon>Mucoromycota</taxon>
        <taxon>Glomeromycotina</taxon>
        <taxon>Glomeromycetes</taxon>
        <taxon>Glomerales</taxon>
        <taxon>Glomeraceae</taxon>
        <taxon>Rhizophagus</taxon>
    </lineage>
</organism>
<keyword evidence="2" id="KW-0418">Kinase</keyword>
<dbReference type="Gene3D" id="1.10.510.10">
    <property type="entry name" value="Transferase(Phosphotransferase) domain 1"/>
    <property type="match status" value="1"/>
</dbReference>
<dbReference type="InterPro" id="IPR001245">
    <property type="entry name" value="Ser-Thr/Tyr_kinase_cat_dom"/>
</dbReference>
<evidence type="ECO:0000313" key="2">
    <source>
        <dbReference type="EMBL" id="PKC64516.1"/>
    </source>
</evidence>
<reference evidence="2 3" key="2">
    <citation type="submission" date="2017-10" db="EMBL/GenBank/DDBJ databases">
        <title>Genome analyses suggest a sexual origin of heterokaryosis in a supposedly ancient asexual fungus.</title>
        <authorList>
            <person name="Corradi N."/>
            <person name="Sedzielewska K."/>
            <person name="Noel J."/>
            <person name="Charron P."/>
            <person name="Farinelli L."/>
            <person name="Marton T."/>
            <person name="Kruger M."/>
            <person name="Pelin A."/>
            <person name="Brachmann A."/>
            <person name="Corradi N."/>
        </authorList>
    </citation>
    <scope>NUCLEOTIDE SEQUENCE [LARGE SCALE GENOMIC DNA]</scope>
    <source>
        <strain evidence="2 3">A1</strain>
    </source>
</reference>
<dbReference type="EMBL" id="LLXH01000630">
    <property type="protein sequence ID" value="PKC64516.1"/>
    <property type="molecule type" value="Genomic_DNA"/>
</dbReference>
<name>A0A2N0RMI3_9GLOM</name>
<dbReference type="InterPro" id="IPR000719">
    <property type="entry name" value="Prot_kinase_dom"/>
</dbReference>
<dbReference type="PROSITE" id="PS50011">
    <property type="entry name" value="PROTEIN_KINASE_DOM"/>
    <property type="match status" value="1"/>
</dbReference>
<dbReference type="PANTHER" id="PTHR45756:SF1">
    <property type="entry name" value="PROTEIN KINASE DOMAIN CONTAINING PROTEIN"/>
    <property type="match status" value="1"/>
</dbReference>
<keyword evidence="2" id="KW-0808">Transferase</keyword>
<dbReference type="VEuPathDB" id="FungiDB:FUN_009029"/>
<dbReference type="Pfam" id="PF07714">
    <property type="entry name" value="PK_Tyr_Ser-Thr"/>
    <property type="match status" value="1"/>
</dbReference>
<gene>
    <name evidence="2" type="ORF">RhiirA1_345463</name>
</gene>
<reference evidence="2 3" key="1">
    <citation type="submission" date="2017-10" db="EMBL/GenBank/DDBJ databases">
        <title>Extensive intraspecific genome diversity in a model arbuscular mycorrhizal fungus.</title>
        <authorList>
            <person name="Chen E.C.H."/>
            <person name="Morin E."/>
            <person name="Baudet D."/>
            <person name="Noel J."/>
            <person name="Ndikumana S."/>
            <person name="Charron P."/>
            <person name="St-Onge C."/>
            <person name="Giorgi J."/>
            <person name="Grigoriev I.V."/>
            <person name="Roux C."/>
            <person name="Martin F.M."/>
            <person name="Corradi N."/>
        </authorList>
    </citation>
    <scope>NUCLEOTIDE SEQUENCE [LARGE SCALE GENOMIC DNA]</scope>
    <source>
        <strain evidence="2 3">A1</strain>
    </source>
</reference>
<dbReference type="GO" id="GO:0005524">
    <property type="term" value="F:ATP binding"/>
    <property type="evidence" value="ECO:0007669"/>
    <property type="project" value="InterPro"/>
</dbReference>
<dbReference type="Proteomes" id="UP000232688">
    <property type="component" value="Unassembled WGS sequence"/>
</dbReference>
<dbReference type="GO" id="GO:0004672">
    <property type="term" value="F:protein kinase activity"/>
    <property type="evidence" value="ECO:0007669"/>
    <property type="project" value="InterPro"/>
</dbReference>
<dbReference type="SUPFAM" id="SSF56112">
    <property type="entry name" value="Protein kinase-like (PK-like)"/>
    <property type="match status" value="1"/>
</dbReference>
<dbReference type="PANTHER" id="PTHR45756">
    <property type="entry name" value="PALMITOYLTRANSFERASE"/>
    <property type="match status" value="1"/>
</dbReference>
<dbReference type="InterPro" id="IPR053215">
    <property type="entry name" value="TKL_Ser/Thr_kinase"/>
</dbReference>
<accession>A0A2N0RMI3</accession>